<evidence type="ECO:0000313" key="4">
    <source>
        <dbReference type="Proteomes" id="UP000664904"/>
    </source>
</evidence>
<name>A0A975DJN9_9GAMM</name>
<gene>
    <name evidence="3" type="ORF">J5O05_17275</name>
</gene>
<dbReference type="InterPro" id="IPR000073">
    <property type="entry name" value="AB_hydrolase_1"/>
</dbReference>
<evidence type="ECO:0000259" key="2">
    <source>
        <dbReference type="Pfam" id="PF12146"/>
    </source>
</evidence>
<feature type="domain" description="Serine aminopeptidase S33" evidence="2">
    <location>
        <begin position="89"/>
        <end position="204"/>
    </location>
</feature>
<dbReference type="KEGG" id="pxi:J5O05_17275"/>
<keyword evidence="4" id="KW-1185">Reference proteome</keyword>
<organism evidence="3 4">
    <name type="scientific">Pseudoalteromonas xiamenensis</name>
    <dbReference type="NCBI Taxonomy" id="882626"/>
    <lineage>
        <taxon>Bacteria</taxon>
        <taxon>Pseudomonadati</taxon>
        <taxon>Pseudomonadota</taxon>
        <taxon>Gammaproteobacteria</taxon>
        <taxon>Alteromonadales</taxon>
        <taxon>Pseudoalteromonadaceae</taxon>
        <taxon>Pseudoalteromonas</taxon>
    </lineage>
</organism>
<feature type="transmembrane region" description="Helical" evidence="1">
    <location>
        <begin position="16"/>
        <end position="34"/>
    </location>
</feature>
<dbReference type="PANTHER" id="PTHR43194">
    <property type="entry name" value="HYDROLASE ALPHA/BETA FOLD FAMILY"/>
    <property type="match status" value="1"/>
</dbReference>
<dbReference type="InterPro" id="IPR029058">
    <property type="entry name" value="AB_hydrolase_fold"/>
</dbReference>
<keyword evidence="3" id="KW-0614">Plasmid</keyword>
<dbReference type="PANTHER" id="PTHR43194:SF2">
    <property type="entry name" value="PEROXISOMAL MEMBRANE PROTEIN LPX1"/>
    <property type="match status" value="1"/>
</dbReference>
<dbReference type="Gene3D" id="3.40.50.1820">
    <property type="entry name" value="alpha/beta hydrolase"/>
    <property type="match status" value="1"/>
</dbReference>
<dbReference type="SUPFAM" id="SSF53474">
    <property type="entry name" value="alpha/beta-Hydrolases"/>
    <property type="match status" value="1"/>
</dbReference>
<dbReference type="InterPro" id="IPR050228">
    <property type="entry name" value="Carboxylesterase_BioH"/>
</dbReference>
<accession>A0A975DJN9</accession>
<keyword evidence="1" id="KW-0812">Transmembrane</keyword>
<dbReference type="AlphaFoldDB" id="A0A975DJN9"/>
<dbReference type="Proteomes" id="UP000664904">
    <property type="component" value="Plasmid unnamed4"/>
</dbReference>
<proteinExistence type="predicted"/>
<dbReference type="InterPro" id="IPR022742">
    <property type="entry name" value="Hydrolase_4"/>
</dbReference>
<dbReference type="Pfam" id="PF12146">
    <property type="entry name" value="Hydrolase_4"/>
    <property type="match status" value="1"/>
</dbReference>
<protein>
    <submittedName>
        <fullName evidence="3">Alpha/beta hydrolase</fullName>
    </submittedName>
</protein>
<keyword evidence="1" id="KW-0472">Membrane</keyword>
<reference evidence="3" key="1">
    <citation type="submission" date="2021-03" db="EMBL/GenBank/DDBJ databases">
        <title>Complete Genome of Pseudoalteromonas xiamenensis STKMTI.2, a new potential marine bacterium producing anti-Vibrio compounds.</title>
        <authorList>
            <person name="Handayani D.P."/>
            <person name="Isnansetyo A."/>
            <person name="Istiqomah I."/>
            <person name="Jumina J."/>
        </authorList>
    </citation>
    <scope>NUCLEOTIDE SEQUENCE</scope>
    <source>
        <strain evidence="3">STKMTI.2</strain>
        <plasmid evidence="3">unnamed4</plasmid>
    </source>
</reference>
<dbReference type="EMBL" id="CP072134">
    <property type="protein sequence ID" value="QTH73008.1"/>
    <property type="molecule type" value="Genomic_DNA"/>
</dbReference>
<evidence type="ECO:0000256" key="1">
    <source>
        <dbReference type="SAM" id="Phobius"/>
    </source>
</evidence>
<dbReference type="GO" id="GO:0016787">
    <property type="term" value="F:hydrolase activity"/>
    <property type="evidence" value="ECO:0007669"/>
    <property type="project" value="UniProtKB-KW"/>
</dbReference>
<dbReference type="PRINTS" id="PR00111">
    <property type="entry name" value="ABHYDROLASE"/>
</dbReference>
<dbReference type="RefSeq" id="WP_208844627.1">
    <property type="nucleotide sequence ID" value="NZ_CP072134.1"/>
</dbReference>
<sequence>MMNLANKKKIAKTVKIFLLVTMSYLFICLALIYWPSQKQTVVLPDYNASDRHLGYDHLASKQNKDNTTTEFIKTESNEKLFIRKFLSDAKVSIVLLHGIAANSIDMYQTALKLRHATGAQIITPDLRGHGLSDGKMFSVDYVGQYEDDIEKLLLHLKSTEPEHKIILAGHSMGGGVALRYAIKHSSLIPDGYLLLAPNFGEGPTQKKTENSNDNNFVNFNVKRFIGIIMLNSIGIHILDDETVLTFNFPPKRKSYTYAAVMSAQPVRPQTSDVALAAIKSPLLVLIGSKDEVFNAPQYPDFVSTYSSGESYLIDGANHNGVLAKDQTYIEIKKWFKKFYSE</sequence>
<keyword evidence="1" id="KW-1133">Transmembrane helix</keyword>
<geneLocation type="plasmid" evidence="3 4">
    <name>unnamed4</name>
</geneLocation>
<evidence type="ECO:0000313" key="3">
    <source>
        <dbReference type="EMBL" id="QTH73008.1"/>
    </source>
</evidence>
<keyword evidence="3" id="KW-0378">Hydrolase</keyword>